<keyword evidence="4" id="KW-1185">Reference proteome</keyword>
<evidence type="ECO:0008006" key="5">
    <source>
        <dbReference type="Google" id="ProtNLM"/>
    </source>
</evidence>
<dbReference type="RefSeq" id="WP_114066973.1">
    <property type="nucleotide sequence ID" value="NZ_CP030850.1"/>
</dbReference>
<accession>A0A344THR7</accession>
<evidence type="ECO:0000313" key="3">
    <source>
        <dbReference type="EMBL" id="AXE18188.1"/>
    </source>
</evidence>
<dbReference type="InterPro" id="IPR011990">
    <property type="entry name" value="TPR-like_helical_dom_sf"/>
</dbReference>
<evidence type="ECO:0000256" key="2">
    <source>
        <dbReference type="SAM" id="SignalP"/>
    </source>
</evidence>
<organism evidence="3 4">
    <name type="scientific">Runella rosea</name>
    <dbReference type="NCBI Taxonomy" id="2259595"/>
    <lineage>
        <taxon>Bacteria</taxon>
        <taxon>Pseudomonadati</taxon>
        <taxon>Bacteroidota</taxon>
        <taxon>Cytophagia</taxon>
        <taxon>Cytophagales</taxon>
        <taxon>Spirosomataceae</taxon>
        <taxon>Runella</taxon>
    </lineage>
</organism>
<gene>
    <name evidence="3" type="ORF">DR864_10760</name>
</gene>
<dbReference type="SUPFAM" id="SSF48452">
    <property type="entry name" value="TPR-like"/>
    <property type="match status" value="1"/>
</dbReference>
<feature type="signal peptide" evidence="2">
    <location>
        <begin position="1"/>
        <end position="28"/>
    </location>
</feature>
<keyword evidence="2" id="KW-0732">Signal</keyword>
<feature type="transmembrane region" description="Helical" evidence="1">
    <location>
        <begin position="235"/>
        <end position="257"/>
    </location>
</feature>
<keyword evidence="1" id="KW-1133">Transmembrane helix</keyword>
<name>A0A344THR7_9BACT</name>
<protein>
    <recommendedName>
        <fullName evidence="5">DUF5683 domain-containing protein</fullName>
    </recommendedName>
</protein>
<dbReference type="AlphaFoldDB" id="A0A344THR7"/>
<feature type="chain" id="PRO_5016567114" description="DUF5683 domain-containing protein" evidence="2">
    <location>
        <begin position="29"/>
        <end position="286"/>
    </location>
</feature>
<evidence type="ECO:0000313" key="4">
    <source>
        <dbReference type="Proteomes" id="UP000251993"/>
    </source>
</evidence>
<sequence>MMRKRNSFNVLFGLCNLISLLTWLPLNAQQKPPSDSLFVEYLLEKKYYNDVLQWTGEHQSLPYFRALAFYNQQQIDSAIHYFERVPVQHPYYIKSRFLEGFGHTFSKRYEKADTIFTTLQVGDSLQMALRNLQLAGVSLLKRDTLRFSTYQSQFSGKYFAFSQEEEMLKQSFDMLKKHKRKSPVVAGLMSAIVPGTGKMYAGKLGQGVITFIQNVALGFQAREAYRKDGWKSPRFLLYSGLFTFFYVGNIWGSVLTVNIRQQEFNDKVDGQILFNMQIPLRTVFNQ</sequence>
<dbReference type="Proteomes" id="UP000251993">
    <property type="component" value="Chromosome"/>
</dbReference>
<dbReference type="EMBL" id="CP030850">
    <property type="protein sequence ID" value="AXE18188.1"/>
    <property type="molecule type" value="Genomic_DNA"/>
</dbReference>
<dbReference type="KEGG" id="run:DR864_10760"/>
<keyword evidence="1" id="KW-0812">Transmembrane</keyword>
<reference evidence="3 4" key="1">
    <citation type="submission" date="2018-07" db="EMBL/GenBank/DDBJ databases">
        <title>Genome sequencing of Runella.</title>
        <authorList>
            <person name="Baek M.-G."/>
            <person name="Yi H."/>
        </authorList>
    </citation>
    <scope>NUCLEOTIDE SEQUENCE [LARGE SCALE GENOMIC DNA]</scope>
    <source>
        <strain evidence="3 4">HYN0085</strain>
    </source>
</reference>
<proteinExistence type="predicted"/>
<keyword evidence="1" id="KW-0472">Membrane</keyword>
<dbReference type="OrthoDB" id="947679at2"/>
<evidence type="ECO:0000256" key="1">
    <source>
        <dbReference type="SAM" id="Phobius"/>
    </source>
</evidence>